<geneLocation type="plasmid" evidence="2">
    <name>pAzo1</name>
</geneLocation>
<protein>
    <submittedName>
        <fullName evidence="1">Uncharacterized protein</fullName>
    </submittedName>
</protein>
<accession>Q5NWR5</accession>
<evidence type="ECO:0000313" key="2">
    <source>
        <dbReference type="Proteomes" id="UP000006552"/>
    </source>
</evidence>
<keyword evidence="1" id="KW-0614">Plasmid</keyword>
<evidence type="ECO:0000313" key="1">
    <source>
        <dbReference type="EMBL" id="CAI10499.1"/>
    </source>
</evidence>
<sequence length="97" mass="10427">MHDSGQAGTVATDTTQRLLDFPPGGLTLCRAFESGATPPEVHPGPKQRDVFFILLRGSAKPLTNLQTIPVNDQSWLGSGLALRVNPDALENVEQFVT</sequence>
<dbReference type="KEGG" id="eba:p1B334"/>
<reference evidence="1 2" key="1">
    <citation type="journal article" date="2005" name="Arch. Microbiol.">
        <title>The genome sequence of an anaerobic aromatic-degrading denitrifying bacterium, strain EbN1.</title>
        <authorList>
            <person name="Rabus R."/>
            <person name="Kube M."/>
            <person name="Heider J."/>
            <person name="Beck A."/>
            <person name="Heitmann K."/>
            <person name="Widdel F."/>
            <person name="Reinhardt R."/>
        </authorList>
    </citation>
    <scope>NUCLEOTIDE SEQUENCE [LARGE SCALE GENOMIC DNA]</scope>
    <source>
        <strain evidence="1 2">EbN1</strain>
        <plasmid evidence="2">Plasmid pAzo1</plasmid>
    </source>
</reference>
<keyword evidence="2" id="KW-1185">Reference proteome</keyword>
<dbReference type="EMBL" id="CR555307">
    <property type="protein sequence ID" value="CAI10499.1"/>
    <property type="molecule type" value="Genomic_DNA"/>
</dbReference>
<name>Q5NWR5_AROAE</name>
<gene>
    <name evidence="1" type="ORF">p1B334</name>
</gene>
<dbReference type="HOGENOM" id="CLU_2340731_0_0_4"/>
<proteinExistence type="predicted"/>
<dbReference type="AlphaFoldDB" id="Q5NWR5"/>
<organism evidence="1 2">
    <name type="scientific">Aromatoleum aromaticum (strain DSM 19018 / LMG 30748 / EbN1)</name>
    <name type="common">Azoarcus sp. (strain EbN1)</name>
    <dbReference type="NCBI Taxonomy" id="76114"/>
    <lineage>
        <taxon>Bacteria</taxon>
        <taxon>Pseudomonadati</taxon>
        <taxon>Pseudomonadota</taxon>
        <taxon>Betaproteobacteria</taxon>
        <taxon>Rhodocyclales</taxon>
        <taxon>Rhodocyclaceae</taxon>
        <taxon>Aromatoleum</taxon>
    </lineage>
</organism>
<dbReference type="Proteomes" id="UP000006552">
    <property type="component" value="Plasmid 1"/>
</dbReference>